<gene>
    <name evidence="2" type="ORF">PY01023</name>
</gene>
<comment type="caution">
    <text evidence="2">The sequence shown here is derived from an EMBL/GenBank/DDBJ whole genome shotgun (WGS) entry which is preliminary data.</text>
</comment>
<keyword evidence="1" id="KW-0812">Transmembrane</keyword>
<evidence type="ECO:0000313" key="2">
    <source>
        <dbReference type="EMBL" id="EAA19856.1"/>
    </source>
</evidence>
<reference evidence="2 3" key="1">
    <citation type="journal article" date="2002" name="Nature">
        <title>Genome sequence and comparative analysis of the model rodent malaria parasite Plasmodium yoelii yoelii.</title>
        <authorList>
            <person name="Carlton J.M."/>
            <person name="Angiuoli S.V."/>
            <person name="Suh B.B."/>
            <person name="Kooij T.W."/>
            <person name="Pertea M."/>
            <person name="Silva J.C."/>
            <person name="Ermolaeva M.D."/>
            <person name="Allen J.E."/>
            <person name="Selengut J.D."/>
            <person name="Koo H.L."/>
            <person name="Peterson J.D."/>
            <person name="Pop M."/>
            <person name="Kosack D.S."/>
            <person name="Shumway M.F."/>
            <person name="Bidwell S.L."/>
            <person name="Shallom S.J."/>
            <person name="van Aken S.E."/>
            <person name="Riedmuller S.B."/>
            <person name="Feldblyum T.V."/>
            <person name="Cho J.K."/>
            <person name="Quackenbush J."/>
            <person name="Sedegah M."/>
            <person name="Shoaibi A."/>
            <person name="Cummings L.M."/>
            <person name="Florens L."/>
            <person name="Yates J.R."/>
            <person name="Raine J.D."/>
            <person name="Sinden R.E."/>
            <person name="Harris M.A."/>
            <person name="Cunningham D.A."/>
            <person name="Preiser P.R."/>
            <person name="Bergman L.W."/>
            <person name="Vaidya A.B."/>
            <person name="van Lin L.H."/>
            <person name="Janse C.J."/>
            <person name="Waters A.P."/>
            <person name="Smith H.O."/>
            <person name="White O.R."/>
            <person name="Salzberg S.L."/>
            <person name="Venter J.C."/>
            <person name="Fraser C.M."/>
            <person name="Hoffman S.L."/>
            <person name="Gardner M.J."/>
            <person name="Carucci D.J."/>
        </authorList>
    </citation>
    <scope>NUCLEOTIDE SEQUENCE [LARGE SCALE GENOMIC DNA]</scope>
    <source>
        <strain evidence="2 3">17XNL</strain>
    </source>
</reference>
<dbReference type="EMBL" id="AABL01000271">
    <property type="protein sequence ID" value="EAA19856.1"/>
    <property type="molecule type" value="Genomic_DNA"/>
</dbReference>
<feature type="transmembrane region" description="Helical" evidence="1">
    <location>
        <begin position="6"/>
        <end position="27"/>
    </location>
</feature>
<sequence>MIAIEVRSFAPTQRISIMFLCVFKLMIKKKKKKKYIKAIKRKKKIEY</sequence>
<dbReference type="Proteomes" id="UP000008553">
    <property type="component" value="Unassembled WGS sequence"/>
</dbReference>
<keyword evidence="1" id="KW-0472">Membrane</keyword>
<evidence type="ECO:0000313" key="3">
    <source>
        <dbReference type="Proteomes" id="UP000008553"/>
    </source>
</evidence>
<dbReference type="AlphaFoldDB" id="Q7RQR9"/>
<accession>Q7RQR9</accession>
<organism evidence="2 3">
    <name type="scientific">Plasmodium yoelii yoelii</name>
    <dbReference type="NCBI Taxonomy" id="73239"/>
    <lineage>
        <taxon>Eukaryota</taxon>
        <taxon>Sar</taxon>
        <taxon>Alveolata</taxon>
        <taxon>Apicomplexa</taxon>
        <taxon>Aconoidasida</taxon>
        <taxon>Haemosporida</taxon>
        <taxon>Plasmodiidae</taxon>
        <taxon>Plasmodium</taxon>
        <taxon>Plasmodium (Vinckeia)</taxon>
    </lineage>
</organism>
<protein>
    <submittedName>
        <fullName evidence="2">Uncharacterized protein</fullName>
    </submittedName>
</protein>
<dbReference type="PaxDb" id="73239-Q7RQR9"/>
<proteinExistence type="predicted"/>
<keyword evidence="3" id="KW-1185">Reference proteome</keyword>
<name>Q7RQR9_PLAYO</name>
<dbReference type="InParanoid" id="Q7RQR9"/>
<keyword evidence="1" id="KW-1133">Transmembrane helix</keyword>
<evidence type="ECO:0000256" key="1">
    <source>
        <dbReference type="SAM" id="Phobius"/>
    </source>
</evidence>